<dbReference type="EMBL" id="WIND01000007">
    <property type="protein sequence ID" value="MSU90218.1"/>
    <property type="molecule type" value="Genomic_DNA"/>
</dbReference>
<dbReference type="Proteomes" id="UP000474957">
    <property type="component" value="Unassembled WGS sequence"/>
</dbReference>
<protein>
    <submittedName>
        <fullName evidence="2">MarR family transcriptional regulator</fullName>
    </submittedName>
</protein>
<dbReference type="InterPro" id="IPR036388">
    <property type="entry name" value="WH-like_DNA-bd_sf"/>
</dbReference>
<dbReference type="InterPro" id="IPR039422">
    <property type="entry name" value="MarR/SlyA-like"/>
</dbReference>
<dbReference type="SUPFAM" id="SSF46785">
    <property type="entry name" value="Winged helix' DNA-binding domain"/>
    <property type="match status" value="1"/>
</dbReference>
<organism evidence="2 3">
    <name type="scientific">Halovulum marinum</name>
    <dbReference type="NCBI Taxonomy" id="2662447"/>
    <lineage>
        <taxon>Bacteria</taxon>
        <taxon>Pseudomonadati</taxon>
        <taxon>Pseudomonadota</taxon>
        <taxon>Alphaproteobacteria</taxon>
        <taxon>Rhodobacterales</taxon>
        <taxon>Paracoccaceae</taxon>
        <taxon>Halovulum</taxon>
    </lineage>
</organism>
<proteinExistence type="predicted"/>
<dbReference type="Pfam" id="PF12802">
    <property type="entry name" value="MarR_2"/>
    <property type="match status" value="1"/>
</dbReference>
<dbReference type="InterPro" id="IPR000835">
    <property type="entry name" value="HTH_MarR-typ"/>
</dbReference>
<evidence type="ECO:0000313" key="2">
    <source>
        <dbReference type="EMBL" id="MSU90218.1"/>
    </source>
</evidence>
<feature type="domain" description="HTH marR-type" evidence="1">
    <location>
        <begin position="12"/>
        <end position="148"/>
    </location>
</feature>
<dbReference type="GO" id="GO:0003700">
    <property type="term" value="F:DNA-binding transcription factor activity"/>
    <property type="evidence" value="ECO:0007669"/>
    <property type="project" value="InterPro"/>
</dbReference>
<dbReference type="AlphaFoldDB" id="A0A6L5Z134"/>
<dbReference type="SMART" id="SM00347">
    <property type="entry name" value="HTH_MARR"/>
    <property type="match status" value="1"/>
</dbReference>
<dbReference type="GO" id="GO:0006950">
    <property type="term" value="P:response to stress"/>
    <property type="evidence" value="ECO:0007669"/>
    <property type="project" value="TreeGrafter"/>
</dbReference>
<evidence type="ECO:0000313" key="3">
    <source>
        <dbReference type="Proteomes" id="UP000474957"/>
    </source>
</evidence>
<gene>
    <name evidence="2" type="ORF">GE300_11405</name>
</gene>
<comment type="caution">
    <text evidence="2">The sequence shown here is derived from an EMBL/GenBank/DDBJ whole genome shotgun (WGS) entry which is preliminary data.</text>
</comment>
<name>A0A6L5Z134_9RHOB</name>
<accession>A0A6L5Z134</accession>
<dbReference type="PANTHER" id="PTHR33164:SF104">
    <property type="entry name" value="TRANSCRIPTIONAL REGULATORY PROTEIN"/>
    <property type="match status" value="1"/>
</dbReference>
<keyword evidence="3" id="KW-1185">Reference proteome</keyword>
<evidence type="ECO:0000259" key="1">
    <source>
        <dbReference type="PROSITE" id="PS50995"/>
    </source>
</evidence>
<dbReference type="RefSeq" id="WP_154446691.1">
    <property type="nucleotide sequence ID" value="NZ_WIND01000007.1"/>
</dbReference>
<dbReference type="PANTHER" id="PTHR33164">
    <property type="entry name" value="TRANSCRIPTIONAL REGULATOR, MARR FAMILY"/>
    <property type="match status" value="1"/>
</dbReference>
<dbReference type="InterPro" id="IPR036390">
    <property type="entry name" value="WH_DNA-bd_sf"/>
</dbReference>
<dbReference type="PROSITE" id="PS50995">
    <property type="entry name" value="HTH_MARR_2"/>
    <property type="match status" value="1"/>
</dbReference>
<dbReference type="PRINTS" id="PR00598">
    <property type="entry name" value="HTHMARR"/>
</dbReference>
<dbReference type="Gene3D" id="1.10.10.10">
    <property type="entry name" value="Winged helix-like DNA-binding domain superfamily/Winged helix DNA-binding domain"/>
    <property type="match status" value="1"/>
</dbReference>
<sequence>MTDTVFDVAADTQRAWTGLVSASRRMQDRIEARLKAEGLPPLGWYDALLQIERAGPDGLRPLALTRRLLLPQYGISRLLDRIENAGLVERRRAPDDARGQIVAITEAGAAMRARMWPVYAAEMRAGIEDRLTAQQIATLAGLLARLHGAETEDGGDKGAQASDIS</sequence>
<reference evidence="2 3" key="1">
    <citation type="submission" date="2019-10" db="EMBL/GenBank/DDBJ databases">
        <title>Cognatihalovulum marinum gen. nov. sp. nov., a new member of the family Rhodobacteraceae isolated from deep seawater of the Northwest Indian Ocean.</title>
        <authorList>
            <person name="Ruan C."/>
            <person name="Wang J."/>
            <person name="Zheng X."/>
            <person name="Song L."/>
            <person name="Zhu Y."/>
            <person name="Huang Y."/>
            <person name="Lu Z."/>
            <person name="Du W."/>
            <person name="Huang L."/>
            <person name="Dai X."/>
        </authorList>
    </citation>
    <scope>NUCLEOTIDE SEQUENCE [LARGE SCALE GENOMIC DNA]</scope>
    <source>
        <strain evidence="2 3">2CG4</strain>
    </source>
</reference>